<comment type="caution">
    <text evidence="2">The sequence shown here is derived from an EMBL/GenBank/DDBJ whole genome shotgun (WGS) entry which is preliminary data.</text>
</comment>
<feature type="transmembrane region" description="Helical" evidence="1">
    <location>
        <begin position="20"/>
        <end position="38"/>
    </location>
</feature>
<gene>
    <name evidence="2" type="ORF">CR201_G0010558</name>
</gene>
<keyword evidence="1" id="KW-0472">Membrane</keyword>
<name>A0A2J8WGY4_PONAB</name>
<evidence type="ECO:0000256" key="1">
    <source>
        <dbReference type="SAM" id="Phobius"/>
    </source>
</evidence>
<keyword evidence="1" id="KW-0812">Transmembrane</keyword>
<accession>A0A2J8WGY4</accession>
<reference evidence="2" key="1">
    <citation type="submission" date="2017-12" db="EMBL/GenBank/DDBJ databases">
        <title>High-resolution comparative analysis of great ape genomes.</title>
        <authorList>
            <person name="Pollen A."/>
            <person name="Hastie A."/>
            <person name="Hormozdiari F."/>
            <person name="Dougherty M."/>
            <person name="Liu R."/>
            <person name="Chaisson M."/>
            <person name="Hoppe E."/>
            <person name="Hill C."/>
            <person name="Pang A."/>
            <person name="Hillier L."/>
            <person name="Baker C."/>
            <person name="Armstrong J."/>
            <person name="Shendure J."/>
            <person name="Paten B."/>
            <person name="Wilson R."/>
            <person name="Chao H."/>
            <person name="Schneider V."/>
            <person name="Ventura M."/>
            <person name="Kronenberg Z."/>
            <person name="Murali S."/>
            <person name="Gordon D."/>
            <person name="Cantsilieris S."/>
            <person name="Munson K."/>
            <person name="Nelson B."/>
            <person name="Raja A."/>
            <person name="Underwood J."/>
            <person name="Diekhans M."/>
            <person name="Fiddes I."/>
            <person name="Haussler D."/>
            <person name="Eichler E."/>
        </authorList>
    </citation>
    <scope>NUCLEOTIDE SEQUENCE [LARGE SCALE GENOMIC DNA]</scope>
    <source>
        <strain evidence="2">Susie</strain>
    </source>
</reference>
<feature type="non-terminal residue" evidence="2">
    <location>
        <position position="1"/>
    </location>
</feature>
<protein>
    <submittedName>
        <fullName evidence="2">ATP11B isoform 10</fullName>
    </submittedName>
</protein>
<evidence type="ECO:0000313" key="2">
    <source>
        <dbReference type="EMBL" id="PNJ69040.1"/>
    </source>
</evidence>
<organism evidence="2">
    <name type="scientific">Pongo abelii</name>
    <name type="common">Sumatran orangutan</name>
    <name type="synonym">Pongo pygmaeus abelii</name>
    <dbReference type="NCBI Taxonomy" id="9601"/>
    <lineage>
        <taxon>Eukaryota</taxon>
        <taxon>Metazoa</taxon>
        <taxon>Chordata</taxon>
        <taxon>Craniata</taxon>
        <taxon>Vertebrata</taxon>
        <taxon>Euteleostomi</taxon>
        <taxon>Mammalia</taxon>
        <taxon>Eutheria</taxon>
        <taxon>Euarchontoglires</taxon>
        <taxon>Primates</taxon>
        <taxon>Haplorrhini</taxon>
        <taxon>Catarrhini</taxon>
        <taxon>Hominidae</taxon>
        <taxon>Pongo</taxon>
    </lineage>
</organism>
<sequence>PFLGSQNMYFVFIQLLSSGSAWFAIILMVVTCLFLDIVKKVFDRHLHPTSTEKAQMYSNTVALSDEFIALQPLSRARNQLSKLSLLKQMQVSSAWNPCAVSRKEKQRAHLLEECWNEL</sequence>
<dbReference type="EMBL" id="NDHI03003390">
    <property type="protein sequence ID" value="PNJ69040.1"/>
    <property type="molecule type" value="Genomic_DNA"/>
</dbReference>
<dbReference type="AlphaFoldDB" id="A0A2J8WGY4"/>
<proteinExistence type="predicted"/>
<keyword evidence="1" id="KW-1133">Transmembrane helix</keyword>